<evidence type="ECO:0000259" key="1">
    <source>
        <dbReference type="Pfam" id="PF03446"/>
    </source>
</evidence>
<dbReference type="KEGG" id="bgm:CAL15_17255"/>
<dbReference type="SUPFAM" id="SSF51735">
    <property type="entry name" value="NAD(P)-binding Rossmann-fold domains"/>
    <property type="match status" value="1"/>
</dbReference>
<dbReference type="Gene3D" id="3.40.50.720">
    <property type="entry name" value="NAD(P)-binding Rossmann-like Domain"/>
    <property type="match status" value="1"/>
</dbReference>
<dbReference type="EMBL" id="CP021111">
    <property type="protein sequence ID" value="ARP95972.1"/>
    <property type="molecule type" value="Genomic_DNA"/>
</dbReference>
<keyword evidence="3" id="KW-1185">Reference proteome</keyword>
<gene>
    <name evidence="2" type="ORF">CAL15_17255</name>
</gene>
<evidence type="ECO:0000313" key="2">
    <source>
        <dbReference type="EMBL" id="ARP95972.1"/>
    </source>
</evidence>
<dbReference type="STRING" id="463040.CAL15_17255"/>
<dbReference type="InterPro" id="IPR006115">
    <property type="entry name" value="6PGDH_NADP-bd"/>
</dbReference>
<accession>A0A1W6ZFD2</accession>
<feature type="domain" description="6-phosphogluconate dehydrogenase NADP-binding" evidence="1">
    <location>
        <begin position="5"/>
        <end position="119"/>
    </location>
</feature>
<dbReference type="InterPro" id="IPR036291">
    <property type="entry name" value="NAD(P)-bd_dom_sf"/>
</dbReference>
<protein>
    <recommendedName>
        <fullName evidence="1">6-phosphogluconate dehydrogenase NADP-binding domain-containing protein</fullName>
    </recommendedName>
</protein>
<organism evidence="2 3">
    <name type="scientific">Bordetella genomosp. 13</name>
    <dbReference type="NCBI Taxonomy" id="463040"/>
    <lineage>
        <taxon>Bacteria</taxon>
        <taxon>Pseudomonadati</taxon>
        <taxon>Pseudomonadota</taxon>
        <taxon>Betaproteobacteria</taxon>
        <taxon>Burkholderiales</taxon>
        <taxon>Alcaligenaceae</taxon>
        <taxon>Bordetella</taxon>
    </lineage>
</organism>
<evidence type="ECO:0000313" key="3">
    <source>
        <dbReference type="Proteomes" id="UP000194161"/>
    </source>
</evidence>
<proteinExistence type="predicted"/>
<dbReference type="Proteomes" id="UP000194161">
    <property type="component" value="Chromosome"/>
</dbReference>
<dbReference type="Pfam" id="PF03446">
    <property type="entry name" value="NAD_binding_2"/>
    <property type="match status" value="1"/>
</dbReference>
<name>A0A1W6ZFD2_9BORD</name>
<reference evidence="2 3" key="1">
    <citation type="submission" date="2017-05" db="EMBL/GenBank/DDBJ databases">
        <title>Complete and WGS of Bordetella genogroups.</title>
        <authorList>
            <person name="Spilker T."/>
            <person name="LiPuma J."/>
        </authorList>
    </citation>
    <scope>NUCLEOTIDE SEQUENCE [LARGE SCALE GENOMIC DNA]</scope>
    <source>
        <strain evidence="2 3">AU7206</strain>
    </source>
</reference>
<dbReference type="AlphaFoldDB" id="A0A1W6ZFD2"/>
<dbReference type="GO" id="GO:0050661">
    <property type="term" value="F:NADP binding"/>
    <property type="evidence" value="ECO:0007669"/>
    <property type="project" value="InterPro"/>
</dbReference>
<sequence length="144" mass="15453">MIPARIGIIGMDEPGQRAARQLLAAQPDVVLTVYDRLDSRCEPFRGQATLAATADEVLRESDAVVLALPNEHEVDRALERYSDGCVAAAVAGKLIVDLSPLPESRARALALAVEAAGGRYARRDRAAAHDDPAMEAGLIRILRE</sequence>